<reference evidence="2" key="1">
    <citation type="journal article" date="2013" name="Nat. Genet.">
        <title>The duck genome and transcriptome provide insight into an avian influenza virus reservoir species.</title>
        <authorList>
            <person name="Huang Y."/>
            <person name="Li Y."/>
            <person name="Burt D.W."/>
            <person name="Chen H."/>
            <person name="Zhang Y."/>
            <person name="Qian W."/>
            <person name="Kim H."/>
            <person name="Gan S."/>
            <person name="Zhao Y."/>
            <person name="Li J."/>
            <person name="Yi K."/>
            <person name="Feng H."/>
            <person name="Zhu P."/>
            <person name="Li B."/>
            <person name="Liu Q."/>
            <person name="Fairley S."/>
            <person name="Magor K.E."/>
            <person name="Du Z."/>
            <person name="Hu X."/>
            <person name="Goodman L."/>
            <person name="Tafer H."/>
            <person name="Vignal A."/>
            <person name="Lee T."/>
            <person name="Kim K.W."/>
            <person name="Sheng Z."/>
            <person name="An Y."/>
            <person name="Searle S."/>
            <person name="Herrero J."/>
            <person name="Groenen M.A."/>
            <person name="Crooijmans R.P."/>
            <person name="Faraut T."/>
            <person name="Cai Q."/>
            <person name="Webster R.G."/>
            <person name="Aldridge J.R."/>
            <person name="Warren W.C."/>
            <person name="Bartschat S."/>
            <person name="Kehr S."/>
            <person name="Marz M."/>
            <person name="Stadler P.F."/>
            <person name="Smith J."/>
            <person name="Kraus R.H."/>
            <person name="Zhao Y."/>
            <person name="Ren L."/>
            <person name="Fei J."/>
            <person name="Morisson M."/>
            <person name="Kaiser P."/>
            <person name="Griffin D.K."/>
            <person name="Rao M."/>
            <person name="Pitel F."/>
            <person name="Wang J."/>
            <person name="Li N."/>
        </authorList>
    </citation>
    <scope>NUCLEOTIDE SEQUENCE [LARGE SCALE GENOMIC DNA]</scope>
</reference>
<protein>
    <submittedName>
        <fullName evidence="1">Uncharacterized protein</fullName>
    </submittedName>
</protein>
<dbReference type="Proteomes" id="UP000296049">
    <property type="component" value="Unassembled WGS sequence"/>
</dbReference>
<organism evidence="1 2">
    <name type="scientific">Anas platyrhynchos</name>
    <name type="common">Mallard</name>
    <name type="synonym">Anas boschas</name>
    <dbReference type="NCBI Taxonomy" id="8839"/>
    <lineage>
        <taxon>Eukaryota</taxon>
        <taxon>Metazoa</taxon>
        <taxon>Chordata</taxon>
        <taxon>Craniata</taxon>
        <taxon>Vertebrata</taxon>
        <taxon>Euteleostomi</taxon>
        <taxon>Archelosauria</taxon>
        <taxon>Archosauria</taxon>
        <taxon>Dinosauria</taxon>
        <taxon>Saurischia</taxon>
        <taxon>Theropoda</taxon>
        <taxon>Coelurosauria</taxon>
        <taxon>Aves</taxon>
        <taxon>Neognathae</taxon>
        <taxon>Galloanserae</taxon>
        <taxon>Anseriformes</taxon>
        <taxon>Anatidae</taxon>
        <taxon>Anatinae</taxon>
        <taxon>Anas</taxon>
    </lineage>
</organism>
<dbReference type="AlphaFoldDB" id="R0LIV5"/>
<evidence type="ECO:0000313" key="1">
    <source>
        <dbReference type="EMBL" id="EOB00288.1"/>
    </source>
</evidence>
<proteinExistence type="predicted"/>
<name>R0LIV5_ANAPL</name>
<dbReference type="EMBL" id="KB743211">
    <property type="protein sequence ID" value="EOB00288.1"/>
    <property type="molecule type" value="Genomic_DNA"/>
</dbReference>
<evidence type="ECO:0000313" key="2">
    <source>
        <dbReference type="Proteomes" id="UP000296049"/>
    </source>
</evidence>
<sequence>MLGMREHKHRTGWSVQPPPGSTLLIWCWHQEIRWGETSRLCHCGTVPAPRSRALSHLDGMVLVEAPLPFPTVTSATCSLTQRAPAAQAGAQMGREKPGLLALQPCSQPQRLCPERSSVRRFPRASKHTGQVQARCPRLLQGAGSLTESLGVPKPFLIKNDEALAEENTKLFFIAKLRALQDQIRDQDVAVSRPASQPDEIQQSKVYPLVFPNDMADSPWTHTNDAVKIDKRGGGKKRSSLSLNLLNSVFSVKAALMSGAPIPALTRRAQSHPSGFHKLQITSEAGNIHSPALAELPEHQPYK</sequence>
<keyword evidence="2" id="KW-1185">Reference proteome</keyword>
<gene>
    <name evidence="1" type="ORF">Anapl_07722</name>
</gene>
<accession>R0LIV5</accession>